<dbReference type="Pfam" id="PF16925">
    <property type="entry name" value="TetR_C_13"/>
    <property type="match status" value="1"/>
</dbReference>
<keyword evidence="1" id="KW-0805">Transcription regulation</keyword>
<dbReference type="Proteomes" id="UP000483004">
    <property type="component" value="Unassembled WGS sequence"/>
</dbReference>
<dbReference type="Gene3D" id="1.10.357.10">
    <property type="entry name" value="Tetracycline Repressor, domain 2"/>
    <property type="match status" value="1"/>
</dbReference>
<dbReference type="InterPro" id="IPR011075">
    <property type="entry name" value="TetR_C"/>
</dbReference>
<name>A0A6L3W6Z0_9ACTN</name>
<dbReference type="Pfam" id="PF00440">
    <property type="entry name" value="TetR_N"/>
    <property type="match status" value="1"/>
</dbReference>
<dbReference type="PANTHER" id="PTHR47506">
    <property type="entry name" value="TRANSCRIPTIONAL REGULATORY PROTEIN"/>
    <property type="match status" value="1"/>
</dbReference>
<comment type="caution">
    <text evidence="6">The sequence shown here is derived from an EMBL/GenBank/DDBJ whole genome shotgun (WGS) entry which is preliminary data.</text>
</comment>
<dbReference type="OrthoDB" id="326421at2"/>
<feature type="domain" description="HTH tetR-type" evidence="5">
    <location>
        <begin position="11"/>
        <end position="71"/>
    </location>
</feature>
<keyword evidence="2 4" id="KW-0238">DNA-binding</keyword>
<organism evidence="6 7">
    <name type="scientific">Actinomadura montaniterrae</name>
    <dbReference type="NCBI Taxonomy" id="1803903"/>
    <lineage>
        <taxon>Bacteria</taxon>
        <taxon>Bacillati</taxon>
        <taxon>Actinomycetota</taxon>
        <taxon>Actinomycetes</taxon>
        <taxon>Streptosporangiales</taxon>
        <taxon>Thermomonosporaceae</taxon>
        <taxon>Actinomadura</taxon>
    </lineage>
</organism>
<dbReference type="Gene3D" id="1.10.10.60">
    <property type="entry name" value="Homeodomain-like"/>
    <property type="match status" value="1"/>
</dbReference>
<evidence type="ECO:0000313" key="7">
    <source>
        <dbReference type="Proteomes" id="UP000483004"/>
    </source>
</evidence>
<dbReference type="AlphaFoldDB" id="A0A6L3W6Z0"/>
<dbReference type="InterPro" id="IPR001647">
    <property type="entry name" value="HTH_TetR"/>
</dbReference>
<keyword evidence="7" id="KW-1185">Reference proteome</keyword>
<reference evidence="6 7" key="1">
    <citation type="submission" date="2019-09" db="EMBL/GenBank/DDBJ databases">
        <title>Actinomadura physcomitrii sp. nov., a novel actinomycete isolated from moss [Physcomitrium sphaericum (Ludw) Fuernr].</title>
        <authorList>
            <person name="Liu C."/>
            <person name="Zhuang X."/>
        </authorList>
    </citation>
    <scope>NUCLEOTIDE SEQUENCE [LARGE SCALE GENOMIC DNA]</scope>
    <source>
        <strain evidence="6 7">CYP1-1B</strain>
    </source>
</reference>
<accession>A0A6L3W6Z0</accession>
<dbReference type="EMBL" id="WBMR01000003">
    <property type="protein sequence ID" value="KAB2388792.1"/>
    <property type="molecule type" value="Genomic_DNA"/>
</dbReference>
<evidence type="ECO:0000256" key="3">
    <source>
        <dbReference type="ARBA" id="ARBA00023163"/>
    </source>
</evidence>
<dbReference type="SUPFAM" id="SSF48498">
    <property type="entry name" value="Tetracyclin repressor-like, C-terminal domain"/>
    <property type="match status" value="1"/>
</dbReference>
<proteinExistence type="predicted"/>
<dbReference type="InterPro" id="IPR009057">
    <property type="entry name" value="Homeodomain-like_sf"/>
</dbReference>
<evidence type="ECO:0000256" key="4">
    <source>
        <dbReference type="PROSITE-ProRule" id="PRU00335"/>
    </source>
</evidence>
<evidence type="ECO:0000313" key="6">
    <source>
        <dbReference type="EMBL" id="KAB2388792.1"/>
    </source>
</evidence>
<gene>
    <name evidence="6" type="ORF">F9B16_02380</name>
</gene>
<dbReference type="PANTHER" id="PTHR47506:SF6">
    <property type="entry name" value="HTH-TYPE TRANSCRIPTIONAL REPRESSOR NEMR"/>
    <property type="match status" value="1"/>
</dbReference>
<dbReference type="GO" id="GO:0003677">
    <property type="term" value="F:DNA binding"/>
    <property type="evidence" value="ECO:0007669"/>
    <property type="project" value="UniProtKB-UniRule"/>
</dbReference>
<feature type="DNA-binding region" description="H-T-H motif" evidence="4">
    <location>
        <begin position="34"/>
        <end position="53"/>
    </location>
</feature>
<keyword evidence="3" id="KW-0804">Transcription</keyword>
<protein>
    <submittedName>
        <fullName evidence="6">TetR/AcrR family transcriptional regulator</fullName>
    </submittedName>
</protein>
<evidence type="ECO:0000256" key="2">
    <source>
        <dbReference type="ARBA" id="ARBA00023125"/>
    </source>
</evidence>
<dbReference type="InterPro" id="IPR036271">
    <property type="entry name" value="Tet_transcr_reg_TetR-rel_C_sf"/>
</dbReference>
<evidence type="ECO:0000259" key="5">
    <source>
        <dbReference type="PROSITE" id="PS50977"/>
    </source>
</evidence>
<sequence>MSPRRSVVEAERTRARIVRAAVDEASRVGLEGLTVGSLAQHLGMSKAGLIGPFGSRERLLQAALEQASTVFRAVVVEPLADMPPGRRRLERLITAWVNYLADCPFPGGCFVTAASSELDGRPGPLRDRLQSILTSWREQLTTEVAAAQAEMPGPHRPPKEVATTLSGLSMAANQEIQLLEDPSAATRARKAMRYAAGLDR</sequence>
<evidence type="ECO:0000256" key="1">
    <source>
        <dbReference type="ARBA" id="ARBA00023015"/>
    </source>
</evidence>
<dbReference type="SUPFAM" id="SSF46689">
    <property type="entry name" value="Homeodomain-like"/>
    <property type="match status" value="1"/>
</dbReference>
<dbReference type="PROSITE" id="PS50977">
    <property type="entry name" value="HTH_TETR_2"/>
    <property type="match status" value="1"/>
</dbReference>